<reference evidence="2 3" key="1">
    <citation type="journal article" date="2010" name="Nature">
        <title>Comparative genomics reveals mobile pathogenicity chromosomes in Fusarium.</title>
        <authorList>
            <person name="Ma L.J."/>
            <person name="van der Does H.C."/>
            <person name="Borkovich K.A."/>
            <person name="Coleman J.J."/>
            <person name="Daboussi M.J."/>
            <person name="Di Pietro A."/>
            <person name="Dufresne M."/>
            <person name="Freitag M."/>
            <person name="Grabherr M."/>
            <person name="Henrissat B."/>
            <person name="Houterman P.M."/>
            <person name="Kang S."/>
            <person name="Shim W.B."/>
            <person name="Woloshuk C."/>
            <person name="Xie X."/>
            <person name="Xu J.R."/>
            <person name="Antoniw J."/>
            <person name="Baker S.E."/>
            <person name="Bluhm B.H."/>
            <person name="Breakspear A."/>
            <person name="Brown D.W."/>
            <person name="Butchko R.A."/>
            <person name="Chapman S."/>
            <person name="Coulson R."/>
            <person name="Coutinho P.M."/>
            <person name="Danchin E.G."/>
            <person name="Diener A."/>
            <person name="Gale L.R."/>
            <person name="Gardiner D.M."/>
            <person name="Goff S."/>
            <person name="Hammond-Kosack K.E."/>
            <person name="Hilburn K."/>
            <person name="Hua-Van A."/>
            <person name="Jonkers W."/>
            <person name="Kazan K."/>
            <person name="Kodira C.D."/>
            <person name="Koehrsen M."/>
            <person name="Kumar L."/>
            <person name="Lee Y.H."/>
            <person name="Li L."/>
            <person name="Manners J.M."/>
            <person name="Miranda-Saavedra D."/>
            <person name="Mukherjee M."/>
            <person name="Park G."/>
            <person name="Park J."/>
            <person name="Park S.Y."/>
            <person name="Proctor R.H."/>
            <person name="Regev A."/>
            <person name="Ruiz-Roldan M.C."/>
            <person name="Sain D."/>
            <person name="Sakthikumar S."/>
            <person name="Sykes S."/>
            <person name="Schwartz D.C."/>
            <person name="Turgeon B.G."/>
            <person name="Wapinski I."/>
            <person name="Yoder O."/>
            <person name="Young S."/>
            <person name="Zeng Q."/>
            <person name="Zhou S."/>
            <person name="Galagan J."/>
            <person name="Cuomo C.A."/>
            <person name="Kistler H.C."/>
            <person name="Rep M."/>
        </authorList>
    </citation>
    <scope>NUCLEOTIDE SEQUENCE [LARGE SCALE GENOMIC DNA]</scope>
    <source>
        <strain evidence="3">M3125 / FGSC 7600</strain>
    </source>
</reference>
<gene>
    <name evidence="2" type="ORF">FVEG_15599</name>
</gene>
<organism evidence="2 3">
    <name type="scientific">Gibberella moniliformis (strain M3125 / FGSC 7600)</name>
    <name type="common">Maize ear and stalk rot fungus</name>
    <name type="synonym">Fusarium verticillioides</name>
    <dbReference type="NCBI Taxonomy" id="334819"/>
    <lineage>
        <taxon>Eukaryota</taxon>
        <taxon>Fungi</taxon>
        <taxon>Dikarya</taxon>
        <taxon>Ascomycota</taxon>
        <taxon>Pezizomycotina</taxon>
        <taxon>Sordariomycetes</taxon>
        <taxon>Hypocreomycetidae</taxon>
        <taxon>Hypocreales</taxon>
        <taxon>Nectriaceae</taxon>
        <taxon>Fusarium</taxon>
        <taxon>Fusarium fujikuroi species complex</taxon>
    </lineage>
</organism>
<accession>W7MG70</accession>
<keyword evidence="3" id="KW-1185">Reference proteome</keyword>
<dbReference type="VEuPathDB" id="FungiDB:FVEG_15599"/>
<feature type="compositionally biased region" description="Basic and acidic residues" evidence="1">
    <location>
        <begin position="66"/>
        <end position="75"/>
    </location>
</feature>
<evidence type="ECO:0000256" key="1">
    <source>
        <dbReference type="SAM" id="MobiDB-lite"/>
    </source>
</evidence>
<dbReference type="GeneID" id="30072475"/>
<dbReference type="RefSeq" id="XP_018749983.1">
    <property type="nucleotide sequence ID" value="XM_018904775.1"/>
</dbReference>
<dbReference type="Proteomes" id="UP000009096">
    <property type="component" value="Chromosome 3"/>
</dbReference>
<proteinExistence type="predicted"/>
<protein>
    <submittedName>
        <fullName evidence="2">Uncharacterized protein</fullName>
    </submittedName>
</protein>
<name>W7MG70_GIBM7</name>
<evidence type="ECO:0000313" key="3">
    <source>
        <dbReference type="Proteomes" id="UP000009096"/>
    </source>
</evidence>
<dbReference type="KEGG" id="fvr:FVEG_15599"/>
<dbReference type="AlphaFoldDB" id="W7MG70"/>
<feature type="region of interest" description="Disordered" evidence="1">
    <location>
        <begin position="41"/>
        <end position="80"/>
    </location>
</feature>
<sequence length="106" mass="11589">MFGTESGELSISMEEWENGNPVKFGRQSPIPYAQSFPRLLVSTSSPPRAQGPLCIGPTVVTGSRPGSEDHPKTVRDGNPGSLVQHQVLGKRYGSHVHHLLLMSRRE</sequence>
<evidence type="ECO:0000313" key="2">
    <source>
        <dbReference type="EMBL" id="EWG43792.1"/>
    </source>
</evidence>
<dbReference type="EMBL" id="DS022247">
    <property type="protein sequence ID" value="EWG43792.1"/>
    <property type="molecule type" value="Genomic_DNA"/>
</dbReference>